<name>A0ABS6DIZ9_9ENTR</name>
<dbReference type="RefSeq" id="WP_216376251.1">
    <property type="nucleotide sequence ID" value="NZ_JAGRYT010000014.1"/>
</dbReference>
<evidence type="ECO:0000313" key="1">
    <source>
        <dbReference type="EMBL" id="MBU4683194.1"/>
    </source>
</evidence>
<comment type="caution">
    <text evidence="1">The sequence shown here is derived from an EMBL/GenBank/DDBJ whole genome shotgun (WGS) entry which is preliminary data.</text>
</comment>
<accession>A0ABS6DIZ9</accession>
<dbReference type="EMBL" id="JAGRYU010000025">
    <property type="protein sequence ID" value="MBU4683194.1"/>
    <property type="molecule type" value="Genomic_DNA"/>
</dbReference>
<evidence type="ECO:0000313" key="2">
    <source>
        <dbReference type="Proteomes" id="UP000686327"/>
    </source>
</evidence>
<sequence>MQRFNQQVLEHNLNNAMAHLDNESRLIATPWSRIVRGLGLGQYPVSYNETISLWIQNAFDELKDKTESKNNYVNFSSLLCDFICLLVKPGQMLSEQDKQVYIFNILFLINYELDPYRRIMQYSITIDALAKLNINLFDMLENTIDLPGLLFRSINEIQSNGIKDENSGRHGDYEKLSAYTSVFFALAACDKADLAVTRSRNHIADALKTLENIPSPFFRGRGGSMLFSAISLLGYSEVLYKHGRDYIIEMLDYLDSADTLGINPSFPQSMSPEFVKVYPLLTLLNSIAATGHHQALNYRQNRVRQASDLLEALTPVERTHMGLYYITAVYNLGLIDQEKHRVNALVEQLGQTAEVIDPSENYFLHGIACSYVIETAMITGKQHLITDRLLNTLADSFSTMDKRFEDEINRPYPFAYALTMLAEAGHVDKLFEPSPRYDNQSATSWMIGNLAQIGDGTDGRLYMFNHALINLMLRMRGTRFPALSAYSGFNFKAA</sequence>
<reference evidence="1 2" key="1">
    <citation type="submission" date="2021-04" db="EMBL/GenBank/DDBJ databases">
        <authorList>
            <person name="Seiffert S.N."/>
        </authorList>
    </citation>
    <scope>NUCLEOTIDE SEQUENCE [LARGE SCALE GENOMIC DNA]</scope>
    <source>
        <strain evidence="1 2">1</strain>
    </source>
</reference>
<keyword evidence="2" id="KW-1185">Reference proteome</keyword>
<proteinExistence type="predicted"/>
<reference evidence="2" key="2">
    <citation type="submission" date="2023-07" db="EMBL/GenBank/DDBJ databases">
        <title>Cedecea davisae an AmpC producer and its therapeutic implications.</title>
        <authorList>
            <person name="Notter J."/>
        </authorList>
    </citation>
    <scope>NUCLEOTIDE SEQUENCE [LARGE SCALE GENOMIC DNA]</scope>
    <source>
        <strain evidence="2">1</strain>
    </source>
</reference>
<protein>
    <submittedName>
        <fullName evidence="1">Uncharacterized protein</fullName>
    </submittedName>
</protein>
<dbReference type="Proteomes" id="UP000686327">
    <property type="component" value="Unassembled WGS sequence"/>
</dbReference>
<organism evidence="1 2">
    <name type="scientific">Cedecea davisae</name>
    <dbReference type="NCBI Taxonomy" id="158484"/>
    <lineage>
        <taxon>Bacteria</taxon>
        <taxon>Pseudomonadati</taxon>
        <taxon>Pseudomonadota</taxon>
        <taxon>Gammaproteobacteria</taxon>
        <taxon>Enterobacterales</taxon>
        <taxon>Enterobacteriaceae</taxon>
        <taxon>Cedecea</taxon>
    </lineage>
</organism>
<gene>
    <name evidence="1" type="ORF">KC222_14365</name>
</gene>